<accession>A0ABY9JZ85</accession>
<proteinExistence type="predicted"/>
<keyword evidence="2" id="KW-1185">Reference proteome</keyword>
<dbReference type="Proteomes" id="UP001197974">
    <property type="component" value="Chromosome"/>
</dbReference>
<dbReference type="InterPro" id="IPR025177">
    <property type="entry name" value="MciZ"/>
</dbReference>
<organism evidence="1 2">
    <name type="scientific">Bacillus carboniphilus</name>
    <dbReference type="NCBI Taxonomy" id="86663"/>
    <lineage>
        <taxon>Bacteria</taxon>
        <taxon>Bacillati</taxon>
        <taxon>Bacillota</taxon>
        <taxon>Bacilli</taxon>
        <taxon>Bacillales</taxon>
        <taxon>Bacillaceae</taxon>
        <taxon>Bacillus</taxon>
    </lineage>
</organism>
<reference evidence="1 2" key="1">
    <citation type="submission" date="2023-06" db="EMBL/GenBank/DDBJ databases">
        <title>Five Gram-positive bacteria isolated from mangrove sediments in Shenzhen, Guangdong, China.</title>
        <authorList>
            <person name="Yu S."/>
            <person name="Zheng W."/>
            <person name="Huang Y."/>
        </authorList>
    </citation>
    <scope>NUCLEOTIDE SEQUENCE [LARGE SCALE GENOMIC DNA]</scope>
    <source>
        <strain evidence="1 2">SaN35-3</strain>
    </source>
</reference>
<protein>
    <submittedName>
        <fullName evidence="1">Z-ring formation inhibitor MciZ</fullName>
    </submittedName>
</protein>
<dbReference type="RefSeq" id="WP_306020419.1">
    <property type="nucleotide sequence ID" value="NZ_CP129013.1"/>
</dbReference>
<dbReference type="Pfam" id="PF13072">
    <property type="entry name" value="MciZ"/>
    <property type="match status" value="1"/>
</dbReference>
<gene>
    <name evidence="1" type="primary">mciZ</name>
    <name evidence="1" type="ORF">LC087_06725</name>
</gene>
<dbReference type="EMBL" id="CP129013">
    <property type="protein sequence ID" value="WLR43813.1"/>
    <property type="molecule type" value="Genomic_DNA"/>
</dbReference>
<sequence length="62" mass="7149">MARTRNASKSSSGTNNKGMTILKIYYRNKGIVLIGRYPDIKKQLKELANKYHFVSEINTHIH</sequence>
<evidence type="ECO:0000313" key="2">
    <source>
        <dbReference type="Proteomes" id="UP001197974"/>
    </source>
</evidence>
<evidence type="ECO:0000313" key="1">
    <source>
        <dbReference type="EMBL" id="WLR43813.1"/>
    </source>
</evidence>
<name>A0ABY9JZ85_9BACI</name>